<sequence length="73" mass="7948">MKCLHDVVSKEWGFGDGHLAGLPTCRFGDDVRPKSNADVGKKINRPLTDDAKSKSVLFATVWEIASMTTDVIA</sequence>
<protein>
    <submittedName>
        <fullName evidence="1">Uncharacterized protein</fullName>
    </submittedName>
</protein>
<name>A0AAD5MZI8_PARTN</name>
<dbReference type="AlphaFoldDB" id="A0AAD5MZI8"/>
<comment type="caution">
    <text evidence="1">The sequence shown here is derived from an EMBL/GenBank/DDBJ whole genome shotgun (WGS) entry which is preliminary data.</text>
</comment>
<dbReference type="EMBL" id="JAHQIW010003417">
    <property type="protein sequence ID" value="KAJ1358641.1"/>
    <property type="molecule type" value="Genomic_DNA"/>
</dbReference>
<evidence type="ECO:0000313" key="2">
    <source>
        <dbReference type="Proteomes" id="UP001196413"/>
    </source>
</evidence>
<reference evidence="1" key="1">
    <citation type="submission" date="2021-06" db="EMBL/GenBank/DDBJ databases">
        <title>Parelaphostrongylus tenuis whole genome reference sequence.</title>
        <authorList>
            <person name="Garwood T.J."/>
            <person name="Larsen P.A."/>
            <person name="Fountain-Jones N.M."/>
            <person name="Garbe J.R."/>
            <person name="Macchietto M.G."/>
            <person name="Kania S.A."/>
            <person name="Gerhold R.W."/>
            <person name="Richards J.E."/>
            <person name="Wolf T.M."/>
        </authorList>
    </citation>
    <scope>NUCLEOTIDE SEQUENCE</scope>
    <source>
        <strain evidence="1">MNPRO001-30</strain>
        <tissue evidence="1">Meninges</tissue>
    </source>
</reference>
<keyword evidence="2" id="KW-1185">Reference proteome</keyword>
<accession>A0AAD5MZI8</accession>
<proteinExistence type="predicted"/>
<evidence type="ECO:0000313" key="1">
    <source>
        <dbReference type="EMBL" id="KAJ1358641.1"/>
    </source>
</evidence>
<gene>
    <name evidence="1" type="ORF">KIN20_017118</name>
</gene>
<dbReference type="Proteomes" id="UP001196413">
    <property type="component" value="Unassembled WGS sequence"/>
</dbReference>
<organism evidence="1 2">
    <name type="scientific">Parelaphostrongylus tenuis</name>
    <name type="common">Meningeal worm</name>
    <dbReference type="NCBI Taxonomy" id="148309"/>
    <lineage>
        <taxon>Eukaryota</taxon>
        <taxon>Metazoa</taxon>
        <taxon>Ecdysozoa</taxon>
        <taxon>Nematoda</taxon>
        <taxon>Chromadorea</taxon>
        <taxon>Rhabditida</taxon>
        <taxon>Rhabditina</taxon>
        <taxon>Rhabditomorpha</taxon>
        <taxon>Strongyloidea</taxon>
        <taxon>Metastrongylidae</taxon>
        <taxon>Parelaphostrongylus</taxon>
    </lineage>
</organism>